<comment type="caution">
    <text evidence="4">The sequence shown here is derived from an EMBL/GenBank/DDBJ whole genome shotgun (WGS) entry which is preliminary data.</text>
</comment>
<name>A0ABW2W497_9ACTN</name>
<dbReference type="PANTHER" id="PTHR43240:SF5">
    <property type="entry name" value="1,4-DIHYDROXY-2-NAPHTHOYL-COA THIOESTERASE 1"/>
    <property type="match status" value="1"/>
</dbReference>
<gene>
    <name evidence="4" type="ORF">ACFQZ6_08720</name>
</gene>
<dbReference type="InterPro" id="IPR003736">
    <property type="entry name" value="PAAI_dom"/>
</dbReference>
<evidence type="ECO:0000313" key="4">
    <source>
        <dbReference type="EMBL" id="MFD0314315.1"/>
    </source>
</evidence>
<evidence type="ECO:0000256" key="1">
    <source>
        <dbReference type="ARBA" id="ARBA00008324"/>
    </source>
</evidence>
<dbReference type="Gene3D" id="3.10.129.10">
    <property type="entry name" value="Hotdog Thioesterase"/>
    <property type="match status" value="1"/>
</dbReference>
<dbReference type="RefSeq" id="WP_381606339.1">
    <property type="nucleotide sequence ID" value="NZ_JBHTEB010000001.1"/>
</dbReference>
<dbReference type="Pfam" id="PF03061">
    <property type="entry name" value="4HBT"/>
    <property type="match status" value="1"/>
</dbReference>
<accession>A0ABW2W497</accession>
<feature type="domain" description="Thioesterase" evidence="3">
    <location>
        <begin position="62"/>
        <end position="139"/>
    </location>
</feature>
<evidence type="ECO:0000313" key="5">
    <source>
        <dbReference type="Proteomes" id="UP001597023"/>
    </source>
</evidence>
<dbReference type="SUPFAM" id="SSF54637">
    <property type="entry name" value="Thioesterase/thiol ester dehydrase-isomerase"/>
    <property type="match status" value="1"/>
</dbReference>
<dbReference type="NCBIfam" id="TIGR00369">
    <property type="entry name" value="unchar_dom_1"/>
    <property type="match status" value="1"/>
</dbReference>
<dbReference type="InterPro" id="IPR006683">
    <property type="entry name" value="Thioestr_dom"/>
</dbReference>
<dbReference type="CDD" id="cd03443">
    <property type="entry name" value="PaaI_thioesterase"/>
    <property type="match status" value="1"/>
</dbReference>
<sequence>MGEQQHVKFPQDVIDEYAALGVDLQALFSAGHLGTRMGVQILEASADRVVGTMPVEGNTQPYGLLHGGASAVLAETLGSIGSMLHGGTSKLAVGVDLNCTHHRGARSGLVTGVATPLHRGRSTATYEIVITDEEGRRVCSARLTCMLRDVSRGDAERFSGGTPA</sequence>
<keyword evidence="2 4" id="KW-0378">Hydrolase</keyword>
<dbReference type="PANTHER" id="PTHR43240">
    <property type="entry name" value="1,4-DIHYDROXY-2-NAPHTHOYL-COA THIOESTERASE 1"/>
    <property type="match status" value="1"/>
</dbReference>
<comment type="similarity">
    <text evidence="1">Belongs to the thioesterase PaaI family.</text>
</comment>
<proteinExistence type="inferred from homology"/>
<dbReference type="EMBL" id="JBHTEB010000001">
    <property type="protein sequence ID" value="MFD0314315.1"/>
    <property type="molecule type" value="Genomic_DNA"/>
</dbReference>
<dbReference type="InterPro" id="IPR029069">
    <property type="entry name" value="HotDog_dom_sf"/>
</dbReference>
<protein>
    <submittedName>
        <fullName evidence="4">PaaI family thioesterase</fullName>
        <ecNumber evidence="4">3.1.2.-</ecNumber>
    </submittedName>
</protein>
<dbReference type="Proteomes" id="UP001597023">
    <property type="component" value="Unassembled WGS sequence"/>
</dbReference>
<evidence type="ECO:0000256" key="2">
    <source>
        <dbReference type="ARBA" id="ARBA00022801"/>
    </source>
</evidence>
<dbReference type="EC" id="3.1.2.-" evidence="4"/>
<reference evidence="5" key="1">
    <citation type="journal article" date="2019" name="Int. J. Syst. Evol. Microbiol.">
        <title>The Global Catalogue of Microorganisms (GCM) 10K type strain sequencing project: providing services to taxonomists for standard genome sequencing and annotation.</title>
        <authorList>
            <consortium name="The Broad Institute Genomics Platform"/>
            <consortium name="The Broad Institute Genome Sequencing Center for Infectious Disease"/>
            <person name="Wu L."/>
            <person name="Ma J."/>
        </authorList>
    </citation>
    <scope>NUCLEOTIDE SEQUENCE [LARGE SCALE GENOMIC DNA]</scope>
    <source>
        <strain evidence="5">CGMCC 4.7400</strain>
    </source>
</reference>
<dbReference type="GO" id="GO:0016787">
    <property type="term" value="F:hydrolase activity"/>
    <property type="evidence" value="ECO:0007669"/>
    <property type="project" value="UniProtKB-KW"/>
</dbReference>
<keyword evidence="5" id="KW-1185">Reference proteome</keyword>
<organism evidence="4 5">
    <name type="scientific">Streptomyces flavalbus</name>
    <dbReference type="NCBI Taxonomy" id="2665155"/>
    <lineage>
        <taxon>Bacteria</taxon>
        <taxon>Bacillati</taxon>
        <taxon>Actinomycetota</taxon>
        <taxon>Actinomycetes</taxon>
        <taxon>Kitasatosporales</taxon>
        <taxon>Streptomycetaceae</taxon>
        <taxon>Streptomyces</taxon>
    </lineage>
</organism>
<evidence type="ECO:0000259" key="3">
    <source>
        <dbReference type="Pfam" id="PF03061"/>
    </source>
</evidence>